<evidence type="ECO:0000313" key="1">
    <source>
        <dbReference type="EMBL" id="KAK4235011.1"/>
    </source>
</evidence>
<dbReference type="InterPro" id="IPR034660">
    <property type="entry name" value="DinB/YfiT-like"/>
</dbReference>
<evidence type="ECO:0008006" key="3">
    <source>
        <dbReference type="Google" id="ProtNLM"/>
    </source>
</evidence>
<dbReference type="AlphaFoldDB" id="A0AAN7C426"/>
<dbReference type="Pfam" id="PF09351">
    <property type="entry name" value="DUF1993"/>
    <property type="match status" value="1"/>
</dbReference>
<organism evidence="1 2">
    <name type="scientific">Achaetomium macrosporum</name>
    <dbReference type="NCBI Taxonomy" id="79813"/>
    <lineage>
        <taxon>Eukaryota</taxon>
        <taxon>Fungi</taxon>
        <taxon>Dikarya</taxon>
        <taxon>Ascomycota</taxon>
        <taxon>Pezizomycotina</taxon>
        <taxon>Sordariomycetes</taxon>
        <taxon>Sordariomycetidae</taxon>
        <taxon>Sordariales</taxon>
        <taxon>Chaetomiaceae</taxon>
        <taxon>Achaetomium</taxon>
    </lineage>
</organism>
<dbReference type="SUPFAM" id="SSF109854">
    <property type="entry name" value="DinB/YfiT-like putative metalloenzymes"/>
    <property type="match status" value="1"/>
</dbReference>
<gene>
    <name evidence="1" type="ORF">C8A03DRAFT_46764</name>
</gene>
<dbReference type="PANTHER" id="PTHR36922:SF1">
    <property type="entry name" value="DUF1993 DOMAIN-CONTAINING PROTEIN"/>
    <property type="match status" value="1"/>
</dbReference>
<reference evidence="1" key="1">
    <citation type="journal article" date="2023" name="Mol. Phylogenet. Evol.">
        <title>Genome-scale phylogeny and comparative genomics of the fungal order Sordariales.</title>
        <authorList>
            <person name="Hensen N."/>
            <person name="Bonometti L."/>
            <person name="Westerberg I."/>
            <person name="Brannstrom I.O."/>
            <person name="Guillou S."/>
            <person name="Cros-Aarteil S."/>
            <person name="Calhoun S."/>
            <person name="Haridas S."/>
            <person name="Kuo A."/>
            <person name="Mondo S."/>
            <person name="Pangilinan J."/>
            <person name="Riley R."/>
            <person name="LaButti K."/>
            <person name="Andreopoulos B."/>
            <person name="Lipzen A."/>
            <person name="Chen C."/>
            <person name="Yan M."/>
            <person name="Daum C."/>
            <person name="Ng V."/>
            <person name="Clum A."/>
            <person name="Steindorff A."/>
            <person name="Ohm R.A."/>
            <person name="Martin F."/>
            <person name="Silar P."/>
            <person name="Natvig D.O."/>
            <person name="Lalanne C."/>
            <person name="Gautier V."/>
            <person name="Ament-Velasquez S.L."/>
            <person name="Kruys A."/>
            <person name="Hutchinson M.I."/>
            <person name="Powell A.J."/>
            <person name="Barry K."/>
            <person name="Miller A.N."/>
            <person name="Grigoriev I.V."/>
            <person name="Debuchy R."/>
            <person name="Gladieux P."/>
            <person name="Hiltunen Thoren M."/>
            <person name="Johannesson H."/>
        </authorList>
    </citation>
    <scope>NUCLEOTIDE SEQUENCE</scope>
    <source>
        <strain evidence="1">CBS 532.94</strain>
    </source>
</reference>
<accession>A0AAN7C426</accession>
<sequence>MAAIPLYDITVGFALEANKTLLHIIKKAQAHPDAASFASARLYPDMLPFSFQVQTTSNFSKKIVERLTARGESIGKWEDNEQTLEELAARVEKTIALLESVKKEEVEPREQTITYGPKFHPVQATTNQYVLSYALPNLMFHLTTAYDILRMKGVELGKADFLKHFAAEIAPKPRE</sequence>
<protein>
    <recommendedName>
        <fullName evidence="3">DUF1993 domain-containing protein</fullName>
    </recommendedName>
</protein>
<keyword evidence="2" id="KW-1185">Reference proteome</keyword>
<dbReference type="Proteomes" id="UP001303760">
    <property type="component" value="Unassembled WGS sequence"/>
</dbReference>
<dbReference type="InterPro" id="IPR018531">
    <property type="entry name" value="DUF1993"/>
</dbReference>
<evidence type="ECO:0000313" key="2">
    <source>
        <dbReference type="Proteomes" id="UP001303760"/>
    </source>
</evidence>
<comment type="caution">
    <text evidence="1">The sequence shown here is derived from an EMBL/GenBank/DDBJ whole genome shotgun (WGS) entry which is preliminary data.</text>
</comment>
<dbReference type="EMBL" id="MU860306">
    <property type="protein sequence ID" value="KAK4235011.1"/>
    <property type="molecule type" value="Genomic_DNA"/>
</dbReference>
<dbReference type="Gene3D" id="1.20.120.450">
    <property type="entry name" value="dinb family like domain"/>
    <property type="match status" value="1"/>
</dbReference>
<reference evidence="1" key="2">
    <citation type="submission" date="2023-05" db="EMBL/GenBank/DDBJ databases">
        <authorList>
            <consortium name="Lawrence Berkeley National Laboratory"/>
            <person name="Steindorff A."/>
            <person name="Hensen N."/>
            <person name="Bonometti L."/>
            <person name="Westerberg I."/>
            <person name="Brannstrom I.O."/>
            <person name="Guillou S."/>
            <person name="Cros-Aarteil S."/>
            <person name="Calhoun S."/>
            <person name="Haridas S."/>
            <person name="Kuo A."/>
            <person name="Mondo S."/>
            <person name="Pangilinan J."/>
            <person name="Riley R."/>
            <person name="Labutti K."/>
            <person name="Andreopoulos B."/>
            <person name="Lipzen A."/>
            <person name="Chen C."/>
            <person name="Yanf M."/>
            <person name="Daum C."/>
            <person name="Ng V."/>
            <person name="Clum A."/>
            <person name="Ohm R."/>
            <person name="Martin F."/>
            <person name="Silar P."/>
            <person name="Natvig D."/>
            <person name="Lalanne C."/>
            <person name="Gautier V."/>
            <person name="Ament-Velasquez S.L."/>
            <person name="Kruys A."/>
            <person name="Hutchinson M.I."/>
            <person name="Powell A.J."/>
            <person name="Barry K."/>
            <person name="Miller A.N."/>
            <person name="Grigoriev I.V."/>
            <person name="Debuchy R."/>
            <person name="Gladieux P."/>
            <person name="Thoren M.H."/>
            <person name="Johannesson H."/>
        </authorList>
    </citation>
    <scope>NUCLEOTIDE SEQUENCE</scope>
    <source>
        <strain evidence="1">CBS 532.94</strain>
    </source>
</reference>
<proteinExistence type="predicted"/>
<dbReference type="PANTHER" id="PTHR36922">
    <property type="entry name" value="BLL2446 PROTEIN"/>
    <property type="match status" value="1"/>
</dbReference>
<name>A0AAN7C426_9PEZI</name>